<dbReference type="AlphaFoldDB" id="A0AAD2FQZ9"/>
<feature type="region of interest" description="Disordered" evidence="1">
    <location>
        <begin position="454"/>
        <end position="485"/>
    </location>
</feature>
<dbReference type="InterPro" id="IPR049227">
    <property type="entry name" value="DUF6824"/>
</dbReference>
<evidence type="ECO:0000256" key="1">
    <source>
        <dbReference type="SAM" id="MobiDB-lite"/>
    </source>
</evidence>
<evidence type="ECO:0000313" key="3">
    <source>
        <dbReference type="EMBL" id="CAJ1949909.1"/>
    </source>
</evidence>
<name>A0AAD2FQZ9_9STRA</name>
<keyword evidence="4" id="KW-1185">Reference proteome</keyword>
<feature type="compositionally biased region" description="Polar residues" evidence="1">
    <location>
        <begin position="1"/>
        <end position="23"/>
    </location>
</feature>
<dbReference type="Pfam" id="PF20710">
    <property type="entry name" value="DUF6824"/>
    <property type="match status" value="1"/>
</dbReference>
<dbReference type="InterPro" id="IPR036865">
    <property type="entry name" value="CRAL-TRIO_dom_sf"/>
</dbReference>
<feature type="domain" description="DUF6824" evidence="2">
    <location>
        <begin position="374"/>
        <end position="455"/>
    </location>
</feature>
<comment type="caution">
    <text evidence="3">The sequence shown here is derived from an EMBL/GenBank/DDBJ whole genome shotgun (WGS) entry which is preliminary data.</text>
</comment>
<accession>A0AAD2FQZ9</accession>
<protein>
    <recommendedName>
        <fullName evidence="2">DUF6824 domain-containing protein</fullName>
    </recommendedName>
</protein>
<sequence length="485" mass="55242">MNVTYRDSTSSPFSMTEDSSASGSPDPYKEEEDVKIIHTAMPEKVESSLVDSLIAKQMSSLTMDQREQAYFDIHGISNNDETPELIQQSMLEMEAELGILEDAAAYRKALDLNSQYVRQDRFRLKFLRADRFDPKKAALRMARHFEAKLDLFGQEKLCQDITQNDLNPGDMDALVTGVGHLPIRDSVGRLVRISFSHNGVDIAGSTMEILRALFYSLMVLADDEETQKNGVVFVSWAVGYKQDSNMVHVTKSDGFKNAIWAMVKLAFTAIPFRHEAFHLCYDNFFLSPIFGMIKLSLGMYMGVRVRTHYGNKLECQRKLQTFGIPTTVMPLKAADMDHAKEIWKKRLAYEKWSSNPSHEGNPRPRSVFVPGHLDILLGRGRRCQEHVGNMRLRNLVEDCKPEYDQASRKEKTLISQEIVDNVKKNSHHFLKDEDEGWVEVDDQVARLKVSHTFRDVAKDATKKKEGNTSDNASVCSETKKRDRDS</sequence>
<reference evidence="3" key="1">
    <citation type="submission" date="2023-08" db="EMBL/GenBank/DDBJ databases">
        <authorList>
            <person name="Audoor S."/>
            <person name="Bilcke G."/>
        </authorList>
    </citation>
    <scope>NUCLEOTIDE SEQUENCE</scope>
</reference>
<evidence type="ECO:0000313" key="4">
    <source>
        <dbReference type="Proteomes" id="UP001295423"/>
    </source>
</evidence>
<dbReference type="GO" id="GO:0016020">
    <property type="term" value="C:membrane"/>
    <property type="evidence" value="ECO:0007669"/>
    <property type="project" value="TreeGrafter"/>
</dbReference>
<organism evidence="3 4">
    <name type="scientific">Cylindrotheca closterium</name>
    <dbReference type="NCBI Taxonomy" id="2856"/>
    <lineage>
        <taxon>Eukaryota</taxon>
        <taxon>Sar</taxon>
        <taxon>Stramenopiles</taxon>
        <taxon>Ochrophyta</taxon>
        <taxon>Bacillariophyta</taxon>
        <taxon>Bacillariophyceae</taxon>
        <taxon>Bacillariophycidae</taxon>
        <taxon>Bacillariales</taxon>
        <taxon>Bacillariaceae</taxon>
        <taxon>Cylindrotheca</taxon>
    </lineage>
</organism>
<gene>
    <name evidence="3" type="ORF">CYCCA115_LOCUS12326</name>
</gene>
<dbReference type="EMBL" id="CAKOGP040001759">
    <property type="protein sequence ID" value="CAJ1949909.1"/>
    <property type="molecule type" value="Genomic_DNA"/>
</dbReference>
<dbReference type="PANTHER" id="PTHR10174">
    <property type="entry name" value="ALPHA-TOCOPHEROL TRANSFER PROTEIN-RELATED"/>
    <property type="match status" value="1"/>
</dbReference>
<dbReference type="GO" id="GO:1902936">
    <property type="term" value="F:phosphatidylinositol bisphosphate binding"/>
    <property type="evidence" value="ECO:0007669"/>
    <property type="project" value="TreeGrafter"/>
</dbReference>
<dbReference type="PANTHER" id="PTHR10174:SF208">
    <property type="entry name" value="CRAL-TRIO DOMAIN-CONTAINING PROTEIN DDB_G0278031"/>
    <property type="match status" value="1"/>
</dbReference>
<proteinExistence type="predicted"/>
<feature type="region of interest" description="Disordered" evidence="1">
    <location>
        <begin position="1"/>
        <end position="29"/>
    </location>
</feature>
<dbReference type="Gene3D" id="3.40.525.10">
    <property type="entry name" value="CRAL-TRIO lipid binding domain"/>
    <property type="match status" value="1"/>
</dbReference>
<dbReference type="Proteomes" id="UP001295423">
    <property type="component" value="Unassembled WGS sequence"/>
</dbReference>
<feature type="compositionally biased region" description="Basic and acidic residues" evidence="1">
    <location>
        <begin position="454"/>
        <end position="467"/>
    </location>
</feature>
<evidence type="ECO:0000259" key="2">
    <source>
        <dbReference type="Pfam" id="PF20710"/>
    </source>
</evidence>